<comment type="caution">
    <text evidence="7">The sequence shown here is derived from an EMBL/GenBank/DDBJ whole genome shotgun (WGS) entry which is preliminary data.</text>
</comment>
<gene>
    <name evidence="7" type="ORF">RYX45_12425</name>
</gene>
<keyword evidence="4 6" id="KW-1133">Transmembrane helix</keyword>
<evidence type="ECO:0000313" key="8">
    <source>
        <dbReference type="Proteomes" id="UP001285636"/>
    </source>
</evidence>
<dbReference type="InterPro" id="IPR043428">
    <property type="entry name" value="LivM-like"/>
</dbReference>
<dbReference type="PANTHER" id="PTHR30482:SF17">
    <property type="entry name" value="ABC TRANSPORTER ATP-BINDING PROTEIN"/>
    <property type="match status" value="1"/>
</dbReference>
<dbReference type="EMBL" id="JAWJAY010000002">
    <property type="protein sequence ID" value="MDV2885987.1"/>
    <property type="molecule type" value="Genomic_DNA"/>
</dbReference>
<comment type="subcellular location">
    <subcellularLocation>
        <location evidence="1">Cell membrane</location>
        <topology evidence="1">Multi-pass membrane protein</topology>
    </subcellularLocation>
</comment>
<evidence type="ECO:0000256" key="3">
    <source>
        <dbReference type="ARBA" id="ARBA00022692"/>
    </source>
</evidence>
<evidence type="ECO:0000256" key="1">
    <source>
        <dbReference type="ARBA" id="ARBA00004651"/>
    </source>
</evidence>
<feature type="transmembrane region" description="Helical" evidence="6">
    <location>
        <begin position="248"/>
        <end position="269"/>
    </location>
</feature>
<organism evidence="7 8">
    <name type="scientific">Alkalihalophilus pseudofirmus</name>
    <name type="common">Bacillus pseudofirmus</name>
    <dbReference type="NCBI Taxonomy" id="79885"/>
    <lineage>
        <taxon>Bacteria</taxon>
        <taxon>Bacillati</taxon>
        <taxon>Bacillota</taxon>
        <taxon>Bacilli</taxon>
        <taxon>Bacillales</taxon>
        <taxon>Bacillaceae</taxon>
        <taxon>Alkalihalophilus</taxon>
    </lineage>
</organism>
<feature type="transmembrane region" description="Helical" evidence="6">
    <location>
        <begin position="34"/>
        <end position="53"/>
    </location>
</feature>
<feature type="transmembrane region" description="Helical" evidence="6">
    <location>
        <begin position="210"/>
        <end position="228"/>
    </location>
</feature>
<name>A0AAJ2U2G9_ALKPS</name>
<dbReference type="Pfam" id="PF02653">
    <property type="entry name" value="BPD_transp_2"/>
    <property type="match status" value="1"/>
</dbReference>
<evidence type="ECO:0000256" key="4">
    <source>
        <dbReference type="ARBA" id="ARBA00022989"/>
    </source>
</evidence>
<evidence type="ECO:0000256" key="5">
    <source>
        <dbReference type="ARBA" id="ARBA00023136"/>
    </source>
</evidence>
<evidence type="ECO:0000313" key="7">
    <source>
        <dbReference type="EMBL" id="MDV2885987.1"/>
    </source>
</evidence>
<dbReference type="InterPro" id="IPR001851">
    <property type="entry name" value="ABC_transp_permease"/>
</dbReference>
<dbReference type="AlphaFoldDB" id="A0AAJ2U2G9"/>
<dbReference type="GO" id="GO:0005886">
    <property type="term" value="C:plasma membrane"/>
    <property type="evidence" value="ECO:0007669"/>
    <property type="project" value="UniProtKB-SubCell"/>
</dbReference>
<evidence type="ECO:0000256" key="6">
    <source>
        <dbReference type="SAM" id="Phobius"/>
    </source>
</evidence>
<proteinExistence type="predicted"/>
<feature type="transmembrane region" description="Helical" evidence="6">
    <location>
        <begin position="117"/>
        <end position="134"/>
    </location>
</feature>
<dbReference type="PANTHER" id="PTHR30482">
    <property type="entry name" value="HIGH-AFFINITY BRANCHED-CHAIN AMINO ACID TRANSPORT SYSTEM PERMEASE"/>
    <property type="match status" value="1"/>
</dbReference>
<dbReference type="GO" id="GO:0015658">
    <property type="term" value="F:branched-chain amino acid transmembrane transporter activity"/>
    <property type="evidence" value="ECO:0007669"/>
    <property type="project" value="InterPro"/>
</dbReference>
<feature type="transmembrane region" description="Helical" evidence="6">
    <location>
        <begin position="65"/>
        <end position="82"/>
    </location>
</feature>
<dbReference type="Proteomes" id="UP001285636">
    <property type="component" value="Unassembled WGS sequence"/>
</dbReference>
<feature type="transmembrane region" description="Helical" evidence="6">
    <location>
        <begin position="289"/>
        <end position="309"/>
    </location>
</feature>
<dbReference type="CDD" id="cd06581">
    <property type="entry name" value="TM_PBP1_LivM_like"/>
    <property type="match status" value="1"/>
</dbReference>
<keyword evidence="3 6" id="KW-0812">Transmembrane</keyword>
<dbReference type="RefSeq" id="WP_012960129.1">
    <property type="nucleotide sequence ID" value="NZ_CP144224.1"/>
</dbReference>
<evidence type="ECO:0000256" key="2">
    <source>
        <dbReference type="ARBA" id="ARBA00022475"/>
    </source>
</evidence>
<keyword evidence="5 6" id="KW-0472">Membrane</keyword>
<accession>A0AAJ2U2G9</accession>
<keyword evidence="2" id="KW-1003">Cell membrane</keyword>
<feature type="transmembrane region" description="Helical" evidence="6">
    <location>
        <begin position="12"/>
        <end position="28"/>
    </location>
</feature>
<protein>
    <submittedName>
        <fullName evidence="7">Branched-chain amino acid ABC transporter permease</fullName>
    </submittedName>
</protein>
<feature type="transmembrane region" description="Helical" evidence="6">
    <location>
        <begin position="159"/>
        <end position="176"/>
    </location>
</feature>
<reference evidence="7" key="1">
    <citation type="submission" date="2023-10" db="EMBL/GenBank/DDBJ databases">
        <title>Screening of Alkalihalophilus pseudofirmusBZ-TG-HK211 and Its Alleviation of Salt Stress on Rapeseed Growth.</title>
        <authorList>
            <person name="Zhao B."/>
            <person name="Guo T."/>
        </authorList>
    </citation>
    <scope>NUCLEOTIDE SEQUENCE</scope>
    <source>
        <strain evidence="7">BZ-TG-HK211</strain>
    </source>
</reference>
<sequence length="341" mass="37998">MKSLQKLSRFKLTLLVLAIGLAIFPFVSDSRTALIMLTQIFIFAVFAMSYDILLGYTGIVSFGHAMFFGIGAYTVAICLKMFGSTMPAFFVAIVLTLIFTGVVSYLVGILTLRLKSHFFAMLTLAVSSLFLVTAEKWRSLTMGNDGFTFVVPELFRDRVSFYLIALVLLVGTYIFLDRFTQSPMGKVLQAIRENEPRVESLGFKVMHYKVIANVVAGMVAGLAGILYAMSLRFVNTAVLSVELSLDVLLITIIGGVGTLFGSVVGAAIIELARHGLMDLAKVHWIFERWVILFGIIFILVVMFFPKGIVGTTKHWWDKRQYKKKEKLRKEMEAGAVKDTFS</sequence>
<feature type="transmembrane region" description="Helical" evidence="6">
    <location>
        <begin position="88"/>
        <end position="110"/>
    </location>
</feature>